<dbReference type="GO" id="GO:0040029">
    <property type="term" value="P:epigenetic regulation of gene expression"/>
    <property type="evidence" value="ECO:0007669"/>
    <property type="project" value="TreeGrafter"/>
</dbReference>
<reference evidence="3 4" key="1">
    <citation type="journal article" date="2016" name="Int. J. Syst. Evol. Microbiol.">
        <title>Nocardioides albidus sp. nov., an actinobacterium isolated from garden soil.</title>
        <authorList>
            <person name="Singh H."/>
            <person name="Du J."/>
            <person name="Trinh H."/>
            <person name="Won K."/>
            <person name="Yang J.E."/>
            <person name="Yin C."/>
            <person name="Kook M."/>
            <person name="Yi T.H."/>
        </authorList>
    </citation>
    <scope>NUCLEOTIDE SEQUENCE [LARGE SCALE GENOMIC DNA]</scope>
    <source>
        <strain evidence="3 4">CCTCC AB 2015297</strain>
    </source>
</reference>
<organism evidence="3 4">
    <name type="scientific">Nocardioides albidus</name>
    <dbReference type="NCBI Taxonomy" id="1517589"/>
    <lineage>
        <taxon>Bacteria</taxon>
        <taxon>Bacillati</taxon>
        <taxon>Actinomycetota</taxon>
        <taxon>Actinomycetes</taxon>
        <taxon>Propionibacteriales</taxon>
        <taxon>Nocardioidaceae</taxon>
        <taxon>Nocardioides</taxon>
    </lineage>
</organism>
<dbReference type="InterPro" id="IPR000286">
    <property type="entry name" value="HDACs"/>
</dbReference>
<dbReference type="CDD" id="cd09996">
    <property type="entry name" value="HDAC_classII_1"/>
    <property type="match status" value="1"/>
</dbReference>
<dbReference type="Pfam" id="PF00850">
    <property type="entry name" value="Hist_deacetyl"/>
    <property type="match status" value="1"/>
</dbReference>
<dbReference type="PRINTS" id="PR01270">
    <property type="entry name" value="HDASUPER"/>
</dbReference>
<protein>
    <submittedName>
        <fullName evidence="3">Class II histone deacetylase</fullName>
    </submittedName>
</protein>
<comment type="caution">
    <text evidence="3">The sequence shown here is derived from an EMBL/GenBank/DDBJ whole genome shotgun (WGS) entry which is preliminary data.</text>
</comment>
<dbReference type="GO" id="GO:0005737">
    <property type="term" value="C:cytoplasm"/>
    <property type="evidence" value="ECO:0007669"/>
    <property type="project" value="TreeGrafter"/>
</dbReference>
<dbReference type="AlphaFoldDB" id="A0A5C4VPD4"/>
<dbReference type="SUPFAM" id="SSF52768">
    <property type="entry name" value="Arginase/deacetylase"/>
    <property type="match status" value="1"/>
</dbReference>
<dbReference type="InterPro" id="IPR023696">
    <property type="entry name" value="Ureohydrolase_dom_sf"/>
</dbReference>
<evidence type="ECO:0000256" key="1">
    <source>
        <dbReference type="ARBA" id="ARBA00005947"/>
    </source>
</evidence>
<feature type="domain" description="Histone deacetylase" evidence="2">
    <location>
        <begin position="36"/>
        <end position="326"/>
    </location>
</feature>
<dbReference type="RefSeq" id="WP_139623917.1">
    <property type="nucleotide sequence ID" value="NZ_VDMP01000026.1"/>
</dbReference>
<dbReference type="Proteomes" id="UP000313231">
    <property type="component" value="Unassembled WGS sequence"/>
</dbReference>
<evidence type="ECO:0000313" key="3">
    <source>
        <dbReference type="EMBL" id="TNM37376.1"/>
    </source>
</evidence>
<sequence>MATGYLYHELFGWHDTGTNAGLLPADHRAGIQPLQHFENAETKRRIHELVVVSGVIDQLTRLEPRKATDEEILLVHTEEHLARIAAESEQPKGGDSGDGLSPFGPGGIEIGRLAAGGMIEATTAVVEGRVDNAYALIRPPGHHAEPATGRGFCMFANLAIAARAIRRTHGVERIAVIDWDVHHGNGTQKTFWEDRDTLTISLHQDRVFPPDSGFITERGEGAGFGYALNVPLPPGTGSGGYLSAFDRVVGPAIDRFRPDLILVASGFDANATDPLSRQGLTSSTYRTMTERLLDLAATHCDGRLAMSHEGGYNPVYVPFCGLAVIEALAGVTEPLADPYEPIFGAMAGLELQPHQTALLDQVVPLLDDIHAGASAGA</sequence>
<evidence type="ECO:0000259" key="2">
    <source>
        <dbReference type="Pfam" id="PF00850"/>
    </source>
</evidence>
<gene>
    <name evidence="3" type="ORF">FHP29_16190</name>
</gene>
<dbReference type="PANTHER" id="PTHR10625:SF31">
    <property type="entry name" value="HISTONE DEACETYLASE DOMAIN-CONTAINING PROTEIN"/>
    <property type="match status" value="1"/>
</dbReference>
<comment type="similarity">
    <text evidence="1">Belongs to the histone deacetylase family.</text>
</comment>
<accession>A0A5C4VPD4</accession>
<dbReference type="EMBL" id="VDMP01000026">
    <property type="protein sequence ID" value="TNM37376.1"/>
    <property type="molecule type" value="Genomic_DNA"/>
</dbReference>
<dbReference type="InterPro" id="IPR037138">
    <property type="entry name" value="His_deacetylse_dom_sf"/>
</dbReference>
<name>A0A5C4VPD4_9ACTN</name>
<dbReference type="InterPro" id="IPR023801">
    <property type="entry name" value="His_deacetylse_dom"/>
</dbReference>
<dbReference type="PANTHER" id="PTHR10625">
    <property type="entry name" value="HISTONE DEACETYLASE HDAC1-RELATED"/>
    <property type="match status" value="1"/>
</dbReference>
<dbReference type="OrthoDB" id="9808367at2"/>
<keyword evidence="4" id="KW-1185">Reference proteome</keyword>
<evidence type="ECO:0000313" key="4">
    <source>
        <dbReference type="Proteomes" id="UP000313231"/>
    </source>
</evidence>
<dbReference type="GO" id="GO:0004407">
    <property type="term" value="F:histone deacetylase activity"/>
    <property type="evidence" value="ECO:0007669"/>
    <property type="project" value="TreeGrafter"/>
</dbReference>
<dbReference type="Gene3D" id="3.40.800.20">
    <property type="entry name" value="Histone deacetylase domain"/>
    <property type="match status" value="1"/>
</dbReference>
<proteinExistence type="inferred from homology"/>